<accession>A0ABY7FFI4</accession>
<organism evidence="1 2">
    <name type="scientific">Mya arenaria</name>
    <name type="common">Soft-shell clam</name>
    <dbReference type="NCBI Taxonomy" id="6604"/>
    <lineage>
        <taxon>Eukaryota</taxon>
        <taxon>Metazoa</taxon>
        <taxon>Spiralia</taxon>
        <taxon>Lophotrochozoa</taxon>
        <taxon>Mollusca</taxon>
        <taxon>Bivalvia</taxon>
        <taxon>Autobranchia</taxon>
        <taxon>Heteroconchia</taxon>
        <taxon>Euheterodonta</taxon>
        <taxon>Imparidentia</taxon>
        <taxon>Neoheterodontei</taxon>
        <taxon>Myida</taxon>
        <taxon>Myoidea</taxon>
        <taxon>Myidae</taxon>
        <taxon>Mya</taxon>
    </lineage>
</organism>
<protein>
    <submittedName>
        <fullName evidence="1">Uncharacterized protein</fullName>
    </submittedName>
</protein>
<evidence type="ECO:0000313" key="1">
    <source>
        <dbReference type="EMBL" id="WAR20144.1"/>
    </source>
</evidence>
<proteinExistence type="predicted"/>
<keyword evidence="2" id="KW-1185">Reference proteome</keyword>
<gene>
    <name evidence="1" type="ORF">MAR_001982</name>
</gene>
<feature type="non-terminal residue" evidence="1">
    <location>
        <position position="75"/>
    </location>
</feature>
<sequence>MAFLTGERAPSSRRLDLHPEDEVAKNLTGWLIMDNGQNMRPSHRTDSAYTCDSSVTNFSIYASALCYISVYMYYA</sequence>
<name>A0ABY7FFI4_MYAAR</name>
<reference evidence="1" key="1">
    <citation type="submission" date="2022-11" db="EMBL/GenBank/DDBJ databases">
        <title>Centuries of genome instability and evolution in soft-shell clam transmissible cancer (bioRxiv).</title>
        <authorList>
            <person name="Hart S.F.M."/>
            <person name="Yonemitsu M.A."/>
            <person name="Giersch R.M."/>
            <person name="Beal B.F."/>
            <person name="Arriagada G."/>
            <person name="Davis B.W."/>
            <person name="Ostrander E.A."/>
            <person name="Goff S.P."/>
            <person name="Metzger M.J."/>
        </authorList>
    </citation>
    <scope>NUCLEOTIDE SEQUENCE</scope>
    <source>
        <strain evidence="1">MELC-2E11</strain>
        <tissue evidence="1">Siphon/mantle</tissue>
    </source>
</reference>
<dbReference type="EMBL" id="CP111022">
    <property type="protein sequence ID" value="WAR20144.1"/>
    <property type="molecule type" value="Genomic_DNA"/>
</dbReference>
<dbReference type="Proteomes" id="UP001164746">
    <property type="component" value="Chromosome 11"/>
</dbReference>
<evidence type="ECO:0000313" key="2">
    <source>
        <dbReference type="Proteomes" id="UP001164746"/>
    </source>
</evidence>